<dbReference type="SUPFAM" id="SSF51735">
    <property type="entry name" value="NAD(P)-binding Rossmann-fold domains"/>
    <property type="match status" value="1"/>
</dbReference>
<dbReference type="InterPro" id="IPR006367">
    <property type="entry name" value="Sirohaem_synthase_N"/>
</dbReference>
<evidence type="ECO:0000256" key="5">
    <source>
        <dbReference type="ARBA" id="ARBA00023244"/>
    </source>
</evidence>
<keyword evidence="5" id="KW-0627">Porphyrin biosynthesis</keyword>
<keyword evidence="8" id="KW-1185">Reference proteome</keyword>
<comment type="pathway">
    <text evidence="1">Porphyrin-containing compound metabolism; siroheme biosynthesis; sirohydrochlorin from precorrin-2: step 1/1.</text>
</comment>
<dbReference type="Pfam" id="PF13241">
    <property type="entry name" value="NAD_binding_7"/>
    <property type="match status" value="1"/>
</dbReference>
<keyword evidence="4" id="KW-0520">NAD</keyword>
<dbReference type="Proteomes" id="UP001652461">
    <property type="component" value="Unassembled WGS sequence"/>
</dbReference>
<evidence type="ECO:0000256" key="1">
    <source>
        <dbReference type="ARBA" id="ARBA00005010"/>
    </source>
</evidence>
<dbReference type="InterPro" id="IPR036291">
    <property type="entry name" value="NAD(P)-bd_dom_sf"/>
</dbReference>
<dbReference type="EC" id="1.3.1.76" evidence="2"/>
<dbReference type="NCBIfam" id="TIGR01470">
    <property type="entry name" value="cysG_Nterm"/>
    <property type="match status" value="1"/>
</dbReference>
<evidence type="ECO:0000256" key="2">
    <source>
        <dbReference type="ARBA" id="ARBA00012400"/>
    </source>
</evidence>
<evidence type="ECO:0000313" key="7">
    <source>
        <dbReference type="EMBL" id="MCU6697756.1"/>
    </source>
</evidence>
<keyword evidence="3" id="KW-0560">Oxidoreductase</keyword>
<evidence type="ECO:0000256" key="4">
    <source>
        <dbReference type="ARBA" id="ARBA00023027"/>
    </source>
</evidence>
<dbReference type="InterPro" id="IPR028161">
    <property type="entry name" value="Met8-like"/>
</dbReference>
<evidence type="ECO:0000256" key="6">
    <source>
        <dbReference type="ARBA" id="ARBA00047561"/>
    </source>
</evidence>
<sequence>MSRYFPLFVDLEQEKIVVVGAGRIAERRIRTLLSFDARITVLAPEATEAIKTWAEEGVLHWQQACWSQEAEKFLEGSLFVLSAADDSAVNEAVCSACRKRNIPVNCADDRTRCDFYFPGIAEGGGVTAGITAGGTNHRLAREATEKVRELLIKM</sequence>
<accession>A0ABT2RZJ2</accession>
<dbReference type="EMBL" id="JAOQKC010000018">
    <property type="protein sequence ID" value="MCU6697756.1"/>
    <property type="molecule type" value="Genomic_DNA"/>
</dbReference>
<protein>
    <recommendedName>
        <fullName evidence="2">precorrin-2 dehydrogenase</fullName>
        <ecNumber evidence="2">1.3.1.76</ecNumber>
    </recommendedName>
</protein>
<dbReference type="RefSeq" id="WP_158364425.1">
    <property type="nucleotide sequence ID" value="NZ_JAOQKC010000018.1"/>
</dbReference>
<evidence type="ECO:0000313" key="8">
    <source>
        <dbReference type="Proteomes" id="UP001652461"/>
    </source>
</evidence>
<dbReference type="Gene3D" id="3.40.50.720">
    <property type="entry name" value="NAD(P)-binding Rossmann-like Domain"/>
    <property type="match status" value="1"/>
</dbReference>
<dbReference type="PANTHER" id="PTHR35330">
    <property type="entry name" value="SIROHEME BIOSYNTHESIS PROTEIN MET8"/>
    <property type="match status" value="1"/>
</dbReference>
<gene>
    <name evidence="7" type="ORF">OCV63_12750</name>
</gene>
<proteinExistence type="predicted"/>
<comment type="caution">
    <text evidence="7">The sequence shown here is derived from an EMBL/GenBank/DDBJ whole genome shotgun (WGS) entry which is preliminary data.</text>
</comment>
<evidence type="ECO:0000256" key="3">
    <source>
        <dbReference type="ARBA" id="ARBA00023002"/>
    </source>
</evidence>
<comment type="catalytic activity">
    <reaction evidence="6">
        <text>precorrin-2 + NAD(+) = sirohydrochlorin + NADH + 2 H(+)</text>
        <dbReference type="Rhea" id="RHEA:15613"/>
        <dbReference type="ChEBI" id="CHEBI:15378"/>
        <dbReference type="ChEBI" id="CHEBI:57540"/>
        <dbReference type="ChEBI" id="CHEBI:57945"/>
        <dbReference type="ChEBI" id="CHEBI:58351"/>
        <dbReference type="ChEBI" id="CHEBI:58827"/>
        <dbReference type="EC" id="1.3.1.76"/>
    </reaction>
</comment>
<dbReference type="PANTHER" id="PTHR35330:SF1">
    <property type="entry name" value="SIROHEME BIOSYNTHESIS PROTEIN MET8"/>
    <property type="match status" value="1"/>
</dbReference>
<reference evidence="7 8" key="1">
    <citation type="journal article" date="2021" name="ISME Commun">
        <title>Automated analysis of genomic sequences facilitates high-throughput and comprehensive description of bacteria.</title>
        <authorList>
            <person name="Hitch T.C.A."/>
        </authorList>
    </citation>
    <scope>NUCLEOTIDE SEQUENCE [LARGE SCALE GENOMIC DNA]</scope>
    <source>
        <strain evidence="7 8">Sanger_04</strain>
    </source>
</reference>
<name>A0ABT2RZJ2_9FIRM</name>
<organism evidence="7 8">
    <name type="scientific">Laedolimicola ammoniilytica</name>
    <dbReference type="NCBI Taxonomy" id="2981771"/>
    <lineage>
        <taxon>Bacteria</taxon>
        <taxon>Bacillati</taxon>
        <taxon>Bacillota</taxon>
        <taxon>Clostridia</taxon>
        <taxon>Lachnospirales</taxon>
        <taxon>Lachnospiraceae</taxon>
        <taxon>Laedolimicola</taxon>
    </lineage>
</organism>